<evidence type="ECO:0000256" key="4">
    <source>
        <dbReference type="PIRNR" id="PIRNR002756"/>
    </source>
</evidence>
<dbReference type="PIRSF" id="PIRSF002756">
    <property type="entry name" value="PstS"/>
    <property type="match status" value="1"/>
</dbReference>
<feature type="binding site" evidence="5">
    <location>
        <begin position="188"/>
        <end position="190"/>
    </location>
    <ligand>
        <name>phosphate</name>
        <dbReference type="ChEBI" id="CHEBI:43474"/>
    </ligand>
</feature>
<dbReference type="Proteomes" id="UP000316096">
    <property type="component" value="Unassembled WGS sequence"/>
</dbReference>
<evidence type="ECO:0000313" key="8">
    <source>
        <dbReference type="EMBL" id="TQL96368.1"/>
    </source>
</evidence>
<dbReference type="PANTHER" id="PTHR42996:SF1">
    <property type="entry name" value="PHOSPHATE-BINDING PROTEIN PSTS"/>
    <property type="match status" value="1"/>
</dbReference>
<feature type="binding site" evidence="5">
    <location>
        <position position="100"/>
    </location>
    <ligand>
        <name>phosphate</name>
        <dbReference type="ChEBI" id="CHEBI:43474"/>
    </ligand>
</feature>
<proteinExistence type="inferred from homology"/>
<dbReference type="PROSITE" id="PS51257">
    <property type="entry name" value="PROKAR_LIPOPROTEIN"/>
    <property type="match status" value="1"/>
</dbReference>
<gene>
    <name evidence="8" type="ORF">FB559_1895</name>
</gene>
<organism evidence="8 9">
    <name type="scientific">Actinoallomurus bryophytorum</name>
    <dbReference type="NCBI Taxonomy" id="1490222"/>
    <lineage>
        <taxon>Bacteria</taxon>
        <taxon>Bacillati</taxon>
        <taxon>Actinomycetota</taxon>
        <taxon>Actinomycetes</taxon>
        <taxon>Streptosporangiales</taxon>
        <taxon>Thermomonosporaceae</taxon>
        <taxon>Actinoallomurus</taxon>
    </lineage>
</organism>
<dbReference type="SUPFAM" id="SSF53850">
    <property type="entry name" value="Periplasmic binding protein-like II"/>
    <property type="match status" value="1"/>
</dbReference>
<dbReference type="AlphaFoldDB" id="A0A543CH15"/>
<feature type="domain" description="PBP" evidence="7">
    <location>
        <begin position="37"/>
        <end position="333"/>
    </location>
</feature>
<evidence type="ECO:0000259" key="7">
    <source>
        <dbReference type="Pfam" id="PF12849"/>
    </source>
</evidence>
<comment type="caution">
    <text evidence="8">The sequence shown here is derived from an EMBL/GenBank/DDBJ whole genome shotgun (WGS) entry which is preliminary data.</text>
</comment>
<accession>A0A543CH15</accession>
<dbReference type="OrthoDB" id="9801510at2"/>
<dbReference type="Gene3D" id="3.40.190.10">
    <property type="entry name" value="Periplasmic binding protein-like II"/>
    <property type="match status" value="2"/>
</dbReference>
<evidence type="ECO:0000313" key="9">
    <source>
        <dbReference type="Proteomes" id="UP000316096"/>
    </source>
</evidence>
<keyword evidence="6" id="KW-0732">Signal</keyword>
<sequence>MMIGTRLAALGGVALVGALSLTACGSDDNGGGSGKPAASGDCVKSTVNAAGSSAQANAMSEWIKGYQQSCAGANVNYNASGSGAGVQAFTGGQVAFAGSDSALKPEEHGPADARCKTGKALDLPMVGGPIAIIYNLKGVDNLQLTPATIAGIFAGKIKTWNDPALAKDNSGVKLPATPIKPLHRSDDSGTTDNLTKFLLATAPDAWKFPGGKTFPAAAGGQGLKGSDGVSTGIKQGDGTIGYAELSYATNGKLQTAKVQNGAGDFSEVSSDAASKAIAGAQVSGQGNDLALTLDYKAKDGYPVVLVTYEIACEKGLPKEQADFVKSFLTYTSSQQGQSILSGLGYAPLPDSILTKVQAAVKGLS</sequence>
<feature type="signal peptide" evidence="6">
    <location>
        <begin position="1"/>
        <end position="25"/>
    </location>
</feature>
<dbReference type="InterPro" id="IPR024370">
    <property type="entry name" value="PBP_domain"/>
</dbReference>
<evidence type="ECO:0000256" key="2">
    <source>
        <dbReference type="ARBA" id="ARBA00022448"/>
    </source>
</evidence>
<name>A0A543CH15_9ACTN</name>
<dbReference type="GO" id="GO:0042301">
    <property type="term" value="F:phosphate ion binding"/>
    <property type="evidence" value="ECO:0007669"/>
    <property type="project" value="InterPro"/>
</dbReference>
<keyword evidence="3 4" id="KW-0592">Phosphate transport</keyword>
<dbReference type="InterPro" id="IPR050962">
    <property type="entry name" value="Phosphate-bind_PstS"/>
</dbReference>
<reference evidence="8 9" key="1">
    <citation type="submission" date="2019-06" db="EMBL/GenBank/DDBJ databases">
        <title>Sequencing the genomes of 1000 actinobacteria strains.</title>
        <authorList>
            <person name="Klenk H.-P."/>
        </authorList>
    </citation>
    <scope>NUCLEOTIDE SEQUENCE [LARGE SCALE GENOMIC DNA]</scope>
    <source>
        <strain evidence="8 9">DSM 102200</strain>
    </source>
</reference>
<dbReference type="GO" id="GO:0035435">
    <property type="term" value="P:phosphate ion transmembrane transport"/>
    <property type="evidence" value="ECO:0007669"/>
    <property type="project" value="InterPro"/>
</dbReference>
<feature type="chain" id="PRO_5021825708" description="Phosphate-binding protein" evidence="6">
    <location>
        <begin position="26"/>
        <end position="364"/>
    </location>
</feature>
<feature type="binding site" evidence="5">
    <location>
        <begin position="52"/>
        <end position="54"/>
    </location>
    <ligand>
        <name>phosphate</name>
        <dbReference type="ChEBI" id="CHEBI:43474"/>
    </ligand>
</feature>
<dbReference type="EMBL" id="VFOZ01000001">
    <property type="protein sequence ID" value="TQL96368.1"/>
    <property type="molecule type" value="Genomic_DNA"/>
</dbReference>
<evidence type="ECO:0000256" key="1">
    <source>
        <dbReference type="ARBA" id="ARBA00008725"/>
    </source>
</evidence>
<evidence type="ECO:0000256" key="6">
    <source>
        <dbReference type="SAM" id="SignalP"/>
    </source>
</evidence>
<keyword evidence="2 4" id="KW-0813">Transport</keyword>
<keyword evidence="9" id="KW-1185">Reference proteome</keyword>
<dbReference type="PANTHER" id="PTHR42996">
    <property type="entry name" value="PHOSPHATE-BINDING PROTEIN PSTS"/>
    <property type="match status" value="1"/>
</dbReference>
<dbReference type="GO" id="GO:0043190">
    <property type="term" value="C:ATP-binding cassette (ABC) transporter complex"/>
    <property type="evidence" value="ECO:0007669"/>
    <property type="project" value="InterPro"/>
</dbReference>
<protein>
    <recommendedName>
        <fullName evidence="4">Phosphate-binding protein</fullName>
    </recommendedName>
</protein>
<dbReference type="NCBIfam" id="TIGR00975">
    <property type="entry name" value="3a0107s03"/>
    <property type="match status" value="1"/>
</dbReference>
<dbReference type="CDD" id="cd13565">
    <property type="entry name" value="PBP2_PstS"/>
    <property type="match status" value="1"/>
</dbReference>
<comment type="similarity">
    <text evidence="1 4">Belongs to the PstS family.</text>
</comment>
<feature type="binding site" evidence="5">
    <location>
        <position position="82"/>
    </location>
    <ligand>
        <name>phosphate</name>
        <dbReference type="ChEBI" id="CHEBI:43474"/>
    </ligand>
</feature>
<dbReference type="Pfam" id="PF12849">
    <property type="entry name" value="PBP_like_2"/>
    <property type="match status" value="1"/>
</dbReference>
<dbReference type="InterPro" id="IPR005673">
    <property type="entry name" value="ABC_phos-bd_PstS"/>
</dbReference>
<evidence type="ECO:0000256" key="5">
    <source>
        <dbReference type="PIRSR" id="PIRSR002756-1"/>
    </source>
</evidence>
<evidence type="ECO:0000256" key="3">
    <source>
        <dbReference type="ARBA" id="ARBA00022592"/>
    </source>
</evidence>